<protein>
    <submittedName>
        <fullName evidence="1">Uncharacterized protein</fullName>
    </submittedName>
</protein>
<reference evidence="1" key="2">
    <citation type="journal article" date="2015" name="Data Brief">
        <title>Shoot transcriptome of the giant reed, Arundo donax.</title>
        <authorList>
            <person name="Barrero R.A."/>
            <person name="Guerrero F.D."/>
            <person name="Moolhuijzen P."/>
            <person name="Goolsby J.A."/>
            <person name="Tidwell J."/>
            <person name="Bellgard S.E."/>
            <person name="Bellgard M.I."/>
        </authorList>
    </citation>
    <scope>NUCLEOTIDE SEQUENCE</scope>
    <source>
        <tissue evidence="1">Shoot tissue taken approximately 20 cm above the soil surface</tissue>
    </source>
</reference>
<evidence type="ECO:0000313" key="1">
    <source>
        <dbReference type="EMBL" id="JAD37441.1"/>
    </source>
</evidence>
<organism evidence="1">
    <name type="scientific">Arundo donax</name>
    <name type="common">Giant reed</name>
    <name type="synonym">Donax arundinaceus</name>
    <dbReference type="NCBI Taxonomy" id="35708"/>
    <lineage>
        <taxon>Eukaryota</taxon>
        <taxon>Viridiplantae</taxon>
        <taxon>Streptophyta</taxon>
        <taxon>Embryophyta</taxon>
        <taxon>Tracheophyta</taxon>
        <taxon>Spermatophyta</taxon>
        <taxon>Magnoliopsida</taxon>
        <taxon>Liliopsida</taxon>
        <taxon>Poales</taxon>
        <taxon>Poaceae</taxon>
        <taxon>PACMAD clade</taxon>
        <taxon>Arundinoideae</taxon>
        <taxon>Arundineae</taxon>
        <taxon>Arundo</taxon>
    </lineage>
</organism>
<sequence length="20" mass="2044">MAGAHHLTALRLGDQALVAV</sequence>
<proteinExistence type="predicted"/>
<accession>A0A0A8ZF58</accession>
<dbReference type="AlphaFoldDB" id="A0A0A8ZF58"/>
<name>A0A0A8ZF58_ARUDO</name>
<reference evidence="1" key="1">
    <citation type="submission" date="2014-09" db="EMBL/GenBank/DDBJ databases">
        <authorList>
            <person name="Magalhaes I.L.F."/>
            <person name="Oliveira U."/>
            <person name="Santos F.R."/>
            <person name="Vidigal T.H.D.A."/>
            <person name="Brescovit A.D."/>
            <person name="Santos A.J."/>
        </authorList>
    </citation>
    <scope>NUCLEOTIDE SEQUENCE</scope>
    <source>
        <tissue evidence="1">Shoot tissue taken approximately 20 cm above the soil surface</tissue>
    </source>
</reference>
<dbReference type="EMBL" id="GBRH01260454">
    <property type="protein sequence ID" value="JAD37441.1"/>
    <property type="molecule type" value="Transcribed_RNA"/>
</dbReference>